<dbReference type="GO" id="GO:0071949">
    <property type="term" value="F:FAD binding"/>
    <property type="evidence" value="ECO:0007669"/>
    <property type="project" value="InterPro"/>
</dbReference>
<evidence type="ECO:0000256" key="4">
    <source>
        <dbReference type="ARBA" id="ARBA00022827"/>
    </source>
</evidence>
<evidence type="ECO:0000256" key="2">
    <source>
        <dbReference type="ARBA" id="ARBA00004846"/>
    </source>
</evidence>
<protein>
    <recommendedName>
        <fullName evidence="5">Acyl-coenzyme A oxidase N-terminal domain-containing protein</fullName>
    </recommendedName>
</protein>
<evidence type="ECO:0000313" key="7">
    <source>
        <dbReference type="Proteomes" id="UP000275408"/>
    </source>
</evidence>
<reference evidence="6 7" key="1">
    <citation type="journal article" date="2018" name="Sci. Rep.">
        <title>Comparative analysis of the Pocillopora damicornis genome highlights role of immune system in coral evolution.</title>
        <authorList>
            <person name="Cunning R."/>
            <person name="Bay R.A."/>
            <person name="Gillette P."/>
            <person name="Baker A.C."/>
            <person name="Traylor-Knowles N."/>
        </authorList>
    </citation>
    <scope>NUCLEOTIDE SEQUENCE [LARGE SCALE GENOMIC DNA]</scope>
    <source>
        <strain evidence="6">RSMAS</strain>
        <tissue evidence="6">Whole animal</tissue>
    </source>
</reference>
<dbReference type="EMBL" id="RCHS01003415">
    <property type="protein sequence ID" value="RMX42190.1"/>
    <property type="molecule type" value="Genomic_DNA"/>
</dbReference>
<dbReference type="PANTHER" id="PTHR10909">
    <property type="entry name" value="ELECTRON TRANSPORT OXIDOREDUCTASE"/>
    <property type="match status" value="1"/>
</dbReference>
<keyword evidence="7" id="KW-1185">Reference proteome</keyword>
<dbReference type="GO" id="GO:0055088">
    <property type="term" value="P:lipid homeostasis"/>
    <property type="evidence" value="ECO:0007669"/>
    <property type="project" value="TreeGrafter"/>
</dbReference>
<evidence type="ECO:0000313" key="6">
    <source>
        <dbReference type="EMBL" id="RMX42190.1"/>
    </source>
</evidence>
<feature type="domain" description="Acyl-coenzyme A oxidase N-terminal" evidence="5">
    <location>
        <begin position="1"/>
        <end position="28"/>
    </location>
</feature>
<evidence type="ECO:0000256" key="1">
    <source>
        <dbReference type="ARBA" id="ARBA00001974"/>
    </source>
</evidence>
<comment type="pathway">
    <text evidence="2">Lipid metabolism; peroxisomal fatty acid beta-oxidation.</text>
</comment>
<dbReference type="OrthoDB" id="538336at2759"/>
<dbReference type="GO" id="GO:0005777">
    <property type="term" value="C:peroxisome"/>
    <property type="evidence" value="ECO:0007669"/>
    <property type="project" value="InterPro"/>
</dbReference>
<dbReference type="Pfam" id="PF14749">
    <property type="entry name" value="Acyl-CoA_ox_N"/>
    <property type="match status" value="1"/>
</dbReference>
<dbReference type="InterPro" id="IPR046373">
    <property type="entry name" value="Acyl-CoA_Oxase/DH_mid-dom_sf"/>
</dbReference>
<organism evidence="6 7">
    <name type="scientific">Pocillopora damicornis</name>
    <name type="common">Cauliflower coral</name>
    <name type="synonym">Millepora damicornis</name>
    <dbReference type="NCBI Taxonomy" id="46731"/>
    <lineage>
        <taxon>Eukaryota</taxon>
        <taxon>Metazoa</taxon>
        <taxon>Cnidaria</taxon>
        <taxon>Anthozoa</taxon>
        <taxon>Hexacorallia</taxon>
        <taxon>Scleractinia</taxon>
        <taxon>Astrocoeniina</taxon>
        <taxon>Pocilloporidae</taxon>
        <taxon>Pocillopora</taxon>
    </lineage>
</organism>
<dbReference type="InterPro" id="IPR029320">
    <property type="entry name" value="Acyl-CoA_ox_N"/>
</dbReference>
<accession>A0A3M6TLF1</accession>
<dbReference type="PANTHER" id="PTHR10909:SF250">
    <property type="entry name" value="PEROXISOMAL ACYL-COENZYME A OXIDASE 1"/>
    <property type="match status" value="1"/>
</dbReference>
<dbReference type="InterPro" id="IPR009100">
    <property type="entry name" value="AcylCoA_DH/oxidase_NM_dom_sf"/>
</dbReference>
<comment type="caution">
    <text evidence="6">The sequence shown here is derived from an EMBL/GenBank/DDBJ whole genome shotgun (WGS) entry which is preliminary data.</text>
</comment>
<dbReference type="GO" id="GO:0003997">
    <property type="term" value="F:acyl-CoA oxidase activity"/>
    <property type="evidence" value="ECO:0007669"/>
    <property type="project" value="InterPro"/>
</dbReference>
<dbReference type="InterPro" id="IPR012258">
    <property type="entry name" value="Acyl-CoA_oxidase"/>
</dbReference>
<dbReference type="SUPFAM" id="SSF56645">
    <property type="entry name" value="Acyl-CoA dehydrogenase NM domain-like"/>
    <property type="match status" value="1"/>
</dbReference>
<evidence type="ECO:0000256" key="3">
    <source>
        <dbReference type="ARBA" id="ARBA00022630"/>
    </source>
</evidence>
<keyword evidence="4" id="KW-0274">FAD</keyword>
<dbReference type="AlphaFoldDB" id="A0A3M6TLF1"/>
<comment type="cofactor">
    <cofactor evidence="1">
        <name>FAD</name>
        <dbReference type="ChEBI" id="CHEBI:57692"/>
    </cofactor>
</comment>
<dbReference type="GO" id="GO:0033540">
    <property type="term" value="P:fatty acid beta-oxidation using acyl-CoA oxidase"/>
    <property type="evidence" value="ECO:0007669"/>
    <property type="project" value="TreeGrafter"/>
</dbReference>
<proteinExistence type="predicted"/>
<gene>
    <name evidence="6" type="ORF">pdam_00023411</name>
</gene>
<dbReference type="Gene3D" id="1.10.540.10">
    <property type="entry name" value="Acyl-CoA dehydrogenase/oxidase, N-terminal domain"/>
    <property type="match status" value="1"/>
</dbReference>
<dbReference type="InterPro" id="IPR037069">
    <property type="entry name" value="AcylCoA_DH/ox_N_sf"/>
</dbReference>
<keyword evidence="3" id="KW-0285">Flavoprotein</keyword>
<evidence type="ECO:0000259" key="5">
    <source>
        <dbReference type="Pfam" id="PF14749"/>
    </source>
</evidence>
<sequence>MFIPTIKGQGSEEQKAKWLPLAESFQIIGTYAQTEIGHGTFVRGLETIATYDKTTQEFIIHSPTHSACKWWPGNRMFEIILYMDAF</sequence>
<name>A0A3M6TLF1_POCDA</name>
<dbReference type="Gene3D" id="2.40.110.10">
    <property type="entry name" value="Butyryl-CoA Dehydrogenase, subunit A, domain 2"/>
    <property type="match status" value="1"/>
</dbReference>
<dbReference type="STRING" id="46731.A0A3M6TLF1"/>
<dbReference type="GO" id="GO:0005504">
    <property type="term" value="F:fatty acid binding"/>
    <property type="evidence" value="ECO:0007669"/>
    <property type="project" value="TreeGrafter"/>
</dbReference>
<dbReference type="Proteomes" id="UP000275408">
    <property type="component" value="Unassembled WGS sequence"/>
</dbReference>